<proteinExistence type="predicted"/>
<dbReference type="EMBL" id="BARS01024399">
    <property type="protein sequence ID" value="GAG07412.1"/>
    <property type="molecule type" value="Genomic_DNA"/>
</dbReference>
<dbReference type="GO" id="GO:0055085">
    <property type="term" value="P:transmembrane transport"/>
    <property type="evidence" value="ECO:0007669"/>
    <property type="project" value="InterPro"/>
</dbReference>
<sequence length="152" mass="17009">MLSKKSIAILLTVLLVITAFLSVEAKAEPKFVLKYSVAAMPTVAHAKAIEVFTEEIEKLTNGQIIVETYYGGQLFSQEGQQNAVRRGALEMTNTDLNWLANYVPYLNMLAAPYFFKDYEHMTAVMNGDIGKEIADDVAKKTNVRMLSSWYMG</sequence>
<dbReference type="PANTHER" id="PTHR33376">
    <property type="match status" value="1"/>
</dbReference>
<protein>
    <submittedName>
        <fullName evidence="2">Uncharacterized protein</fullName>
    </submittedName>
</protein>
<dbReference type="InterPro" id="IPR018389">
    <property type="entry name" value="DctP_fam"/>
</dbReference>
<dbReference type="Gene3D" id="3.40.190.170">
    <property type="entry name" value="Bacterial extracellular solute-binding protein, family 7"/>
    <property type="match status" value="1"/>
</dbReference>
<comment type="caution">
    <text evidence="2">The sequence shown here is derived from an EMBL/GenBank/DDBJ whole genome shotgun (WGS) entry which is preliminary data.</text>
</comment>
<dbReference type="Pfam" id="PF03480">
    <property type="entry name" value="DctP"/>
    <property type="match status" value="1"/>
</dbReference>
<dbReference type="PANTHER" id="PTHR33376:SF4">
    <property type="entry name" value="SIALIC ACID-BINDING PERIPLASMIC PROTEIN SIAP"/>
    <property type="match status" value="1"/>
</dbReference>
<dbReference type="NCBIfam" id="NF037995">
    <property type="entry name" value="TRAP_S1"/>
    <property type="match status" value="1"/>
</dbReference>
<accession>X0V7S3</accession>
<evidence type="ECO:0000313" key="2">
    <source>
        <dbReference type="EMBL" id="GAG07412.1"/>
    </source>
</evidence>
<dbReference type="InterPro" id="IPR038404">
    <property type="entry name" value="TRAP_DctP_sf"/>
</dbReference>
<organism evidence="2">
    <name type="scientific">marine sediment metagenome</name>
    <dbReference type="NCBI Taxonomy" id="412755"/>
    <lineage>
        <taxon>unclassified sequences</taxon>
        <taxon>metagenomes</taxon>
        <taxon>ecological metagenomes</taxon>
    </lineage>
</organism>
<gene>
    <name evidence="2" type="ORF">S01H1_38734</name>
</gene>
<feature type="non-terminal residue" evidence="2">
    <location>
        <position position="152"/>
    </location>
</feature>
<keyword evidence="1" id="KW-0732">Signal</keyword>
<reference evidence="2" key="1">
    <citation type="journal article" date="2014" name="Front. Microbiol.">
        <title>High frequency of phylogenetically diverse reductive dehalogenase-homologous genes in deep subseafloor sedimentary metagenomes.</title>
        <authorList>
            <person name="Kawai M."/>
            <person name="Futagami T."/>
            <person name="Toyoda A."/>
            <person name="Takaki Y."/>
            <person name="Nishi S."/>
            <person name="Hori S."/>
            <person name="Arai W."/>
            <person name="Tsubouchi T."/>
            <person name="Morono Y."/>
            <person name="Uchiyama I."/>
            <person name="Ito T."/>
            <person name="Fujiyama A."/>
            <person name="Inagaki F."/>
            <person name="Takami H."/>
        </authorList>
    </citation>
    <scope>NUCLEOTIDE SEQUENCE</scope>
    <source>
        <strain evidence="2">Expedition CK06-06</strain>
    </source>
</reference>
<evidence type="ECO:0000256" key="1">
    <source>
        <dbReference type="ARBA" id="ARBA00022729"/>
    </source>
</evidence>
<name>X0V7S3_9ZZZZ</name>
<dbReference type="AlphaFoldDB" id="X0V7S3"/>